<dbReference type="OrthoDB" id="360540at2759"/>
<name>A0A814VNI0_9BILA</name>
<evidence type="ECO:0000313" key="2">
    <source>
        <dbReference type="EMBL" id="CAF1193049.1"/>
    </source>
</evidence>
<sequence>MGFTLYSTEIQTSYTPLALPRTEPLITKEISFAFIQDFNGSDEHRQLQLLSNVYDTHQLWIFLSLNPTCYNCQTFIDELYQLTSNSLSVKQHLESRIIDLTKEDVDVLLDGRILLKDLEEKVIQAIHELGGYVFFKMHRSPKDAFETLCKEINGEWSTVWGLKCDEDPSVHFMKIQNINQLKVLLKTSNRIRDDLKEVSSQWNFVLRKWIDHMSNEYRCFVCNGKVNAVSAYGCNKDPIDNEKQVIEFINSKSFQDIILAIPYSHAVVDCSIDPTNYEVKIIEINPFSKRSSSAKFSWVIDKYTLYYHYDTNGNVNVKL</sequence>
<comment type="similarity">
    <text evidence="1">Belongs to the CDC123 family.</text>
</comment>
<dbReference type="PANTHER" id="PTHR15323:SF6">
    <property type="entry name" value="CELL DIVISION CYCLE PROTEIN 123 HOMOLOG"/>
    <property type="match status" value="1"/>
</dbReference>
<dbReference type="Pfam" id="PF07065">
    <property type="entry name" value="D123"/>
    <property type="match status" value="1"/>
</dbReference>
<gene>
    <name evidence="2" type="ORF">GPM918_LOCUS23308</name>
    <name evidence="3" type="ORF">SRO942_LOCUS23307</name>
</gene>
<reference evidence="2" key="1">
    <citation type="submission" date="2021-02" db="EMBL/GenBank/DDBJ databases">
        <authorList>
            <person name="Nowell W R."/>
        </authorList>
    </citation>
    <scope>NUCLEOTIDE SEQUENCE</scope>
</reference>
<evidence type="ECO:0008006" key="5">
    <source>
        <dbReference type="Google" id="ProtNLM"/>
    </source>
</evidence>
<dbReference type="InterPro" id="IPR009772">
    <property type="entry name" value="CDC123"/>
</dbReference>
<comment type="caution">
    <text evidence="2">The sequence shown here is derived from an EMBL/GenBank/DDBJ whole genome shotgun (WGS) entry which is preliminary data.</text>
</comment>
<dbReference type="Proteomes" id="UP000663829">
    <property type="component" value="Unassembled WGS sequence"/>
</dbReference>
<dbReference type="AlphaFoldDB" id="A0A814VNI0"/>
<accession>A0A814VNI0</accession>
<evidence type="ECO:0000256" key="1">
    <source>
        <dbReference type="ARBA" id="ARBA00011047"/>
    </source>
</evidence>
<dbReference type="EMBL" id="CAJNOQ010008279">
    <property type="protein sequence ID" value="CAF1193049.1"/>
    <property type="molecule type" value="Genomic_DNA"/>
</dbReference>
<dbReference type="PANTHER" id="PTHR15323">
    <property type="entry name" value="D123 PROTEIN"/>
    <property type="match status" value="1"/>
</dbReference>
<keyword evidence="4" id="KW-1185">Reference proteome</keyword>
<proteinExistence type="inferred from homology"/>
<protein>
    <recommendedName>
        <fullName evidence="5">Cell division cycle protein 123 homolog</fullName>
    </recommendedName>
</protein>
<evidence type="ECO:0000313" key="3">
    <source>
        <dbReference type="EMBL" id="CAF3957283.1"/>
    </source>
</evidence>
<evidence type="ECO:0000313" key="4">
    <source>
        <dbReference type="Proteomes" id="UP000663829"/>
    </source>
</evidence>
<dbReference type="EMBL" id="CAJOBC010008280">
    <property type="protein sequence ID" value="CAF3957283.1"/>
    <property type="molecule type" value="Genomic_DNA"/>
</dbReference>
<organism evidence="2 4">
    <name type="scientific">Didymodactylos carnosus</name>
    <dbReference type="NCBI Taxonomy" id="1234261"/>
    <lineage>
        <taxon>Eukaryota</taxon>
        <taxon>Metazoa</taxon>
        <taxon>Spiralia</taxon>
        <taxon>Gnathifera</taxon>
        <taxon>Rotifera</taxon>
        <taxon>Eurotatoria</taxon>
        <taxon>Bdelloidea</taxon>
        <taxon>Philodinida</taxon>
        <taxon>Philodinidae</taxon>
        <taxon>Didymodactylos</taxon>
    </lineage>
</organism>
<dbReference type="GO" id="GO:0005737">
    <property type="term" value="C:cytoplasm"/>
    <property type="evidence" value="ECO:0007669"/>
    <property type="project" value="TreeGrafter"/>
</dbReference>
<dbReference type="Proteomes" id="UP000681722">
    <property type="component" value="Unassembled WGS sequence"/>
</dbReference>